<keyword evidence="1" id="KW-0472">Membrane</keyword>
<feature type="transmembrane region" description="Helical" evidence="1">
    <location>
        <begin position="125"/>
        <end position="143"/>
    </location>
</feature>
<accession>A0ABW1S4J1</accession>
<keyword evidence="1" id="KW-1133">Transmembrane helix</keyword>
<gene>
    <name evidence="2" type="ORF">ACFQDM_00020</name>
</gene>
<evidence type="ECO:0000256" key="1">
    <source>
        <dbReference type="SAM" id="Phobius"/>
    </source>
</evidence>
<feature type="transmembrane region" description="Helical" evidence="1">
    <location>
        <begin position="7"/>
        <end position="25"/>
    </location>
</feature>
<comment type="caution">
    <text evidence="2">The sequence shown here is derived from an EMBL/GenBank/DDBJ whole genome shotgun (WGS) entry which is preliminary data.</text>
</comment>
<feature type="transmembrane region" description="Helical" evidence="1">
    <location>
        <begin position="63"/>
        <end position="80"/>
    </location>
</feature>
<keyword evidence="3" id="KW-1185">Reference proteome</keyword>
<feature type="transmembrane region" description="Helical" evidence="1">
    <location>
        <begin position="87"/>
        <end position="105"/>
    </location>
</feature>
<evidence type="ECO:0000313" key="2">
    <source>
        <dbReference type="EMBL" id="MFC6196438.1"/>
    </source>
</evidence>
<name>A0ABW1S4J1_9PROT</name>
<sequence length="153" mass="16691">MTLVRELLSWILSLFLIAVFISWAVHPQSAPVDGQTLLFDLPGENVFFTLLARNAGIALFEPTGRLIAGGILCLVSLLLLIPHFRRVMSLFVLIITLALAGLQVSPLVPMELPLTVGASESDGGARFYLLLACAVSAFLLFLVHKRGKPVEFY</sequence>
<keyword evidence="1" id="KW-0812">Transmembrane</keyword>
<dbReference type="Proteomes" id="UP001596303">
    <property type="component" value="Unassembled WGS sequence"/>
</dbReference>
<evidence type="ECO:0000313" key="3">
    <source>
        <dbReference type="Proteomes" id="UP001596303"/>
    </source>
</evidence>
<organism evidence="2 3">
    <name type="scientific">Ponticaulis profundi</name>
    <dbReference type="NCBI Taxonomy" id="2665222"/>
    <lineage>
        <taxon>Bacteria</taxon>
        <taxon>Pseudomonadati</taxon>
        <taxon>Pseudomonadota</taxon>
        <taxon>Alphaproteobacteria</taxon>
        <taxon>Hyphomonadales</taxon>
        <taxon>Hyphomonadaceae</taxon>
        <taxon>Ponticaulis</taxon>
    </lineage>
</organism>
<proteinExistence type="predicted"/>
<reference evidence="3" key="1">
    <citation type="journal article" date="2019" name="Int. J. Syst. Evol. Microbiol.">
        <title>The Global Catalogue of Microorganisms (GCM) 10K type strain sequencing project: providing services to taxonomists for standard genome sequencing and annotation.</title>
        <authorList>
            <consortium name="The Broad Institute Genomics Platform"/>
            <consortium name="The Broad Institute Genome Sequencing Center for Infectious Disease"/>
            <person name="Wu L."/>
            <person name="Ma J."/>
        </authorList>
    </citation>
    <scope>NUCLEOTIDE SEQUENCE [LARGE SCALE GENOMIC DNA]</scope>
    <source>
        <strain evidence="3">CGMCC-1.15741</strain>
    </source>
</reference>
<dbReference type="EMBL" id="JBHSSW010000001">
    <property type="protein sequence ID" value="MFC6196438.1"/>
    <property type="molecule type" value="Genomic_DNA"/>
</dbReference>
<protein>
    <submittedName>
        <fullName evidence="2">Uncharacterized protein</fullName>
    </submittedName>
</protein>
<dbReference type="RefSeq" id="WP_377373797.1">
    <property type="nucleotide sequence ID" value="NZ_JBHSSW010000001.1"/>
</dbReference>